<organism evidence="3 4">
    <name type="scientific">Ornithinibacillus hominis</name>
    <dbReference type="NCBI Taxonomy" id="2763055"/>
    <lineage>
        <taxon>Bacteria</taxon>
        <taxon>Bacillati</taxon>
        <taxon>Bacillota</taxon>
        <taxon>Bacilli</taxon>
        <taxon>Bacillales</taxon>
        <taxon>Bacillaceae</taxon>
        <taxon>Ornithinibacillus</taxon>
    </lineage>
</organism>
<sequence length="180" mass="20576">MIGWLIIACEIGFWIFVLAGLTARYVMNKKKLGTFLLICTPIVDLILLIVTVYDLKNGAVASIVHGIAAIYIGVSIAFGHQMIKWADVRFKYRFGNGEKPAKIKYGIEHARKERKGWYRHLLSWLIGGGILIGIVLYINNHSQTEALLQTIQFWSLILIIDFIISFSYTFFPKRRVEKVN</sequence>
<dbReference type="EMBL" id="JACOOL010000005">
    <property type="protein sequence ID" value="MBC5636821.1"/>
    <property type="molecule type" value="Genomic_DNA"/>
</dbReference>
<name>A0A923L5J5_9BACI</name>
<proteinExistence type="predicted"/>
<dbReference type="RefSeq" id="WP_186869536.1">
    <property type="nucleotide sequence ID" value="NZ_JACOOL010000005.1"/>
</dbReference>
<feature type="transmembrane region" description="Helical" evidence="1">
    <location>
        <begin position="34"/>
        <end position="53"/>
    </location>
</feature>
<feature type="transmembrane region" description="Helical" evidence="1">
    <location>
        <begin position="59"/>
        <end position="79"/>
    </location>
</feature>
<keyword evidence="4" id="KW-1185">Reference proteome</keyword>
<evidence type="ECO:0000256" key="1">
    <source>
        <dbReference type="SAM" id="Phobius"/>
    </source>
</evidence>
<feature type="transmembrane region" description="Helical" evidence="1">
    <location>
        <begin position="151"/>
        <end position="171"/>
    </location>
</feature>
<evidence type="ECO:0000313" key="3">
    <source>
        <dbReference type="EMBL" id="MBC5636821.1"/>
    </source>
</evidence>
<feature type="transmembrane region" description="Helical" evidence="1">
    <location>
        <begin position="6"/>
        <end position="27"/>
    </location>
</feature>
<dbReference type="Pfam" id="PF13239">
    <property type="entry name" value="2TM"/>
    <property type="match status" value="1"/>
</dbReference>
<keyword evidence="1" id="KW-1133">Transmembrane helix</keyword>
<evidence type="ECO:0000259" key="2">
    <source>
        <dbReference type="Pfam" id="PF13239"/>
    </source>
</evidence>
<evidence type="ECO:0000313" key="4">
    <source>
        <dbReference type="Proteomes" id="UP000637359"/>
    </source>
</evidence>
<keyword evidence="1" id="KW-0812">Transmembrane</keyword>
<reference evidence="3" key="1">
    <citation type="submission" date="2020-08" db="EMBL/GenBank/DDBJ databases">
        <title>Genome public.</title>
        <authorList>
            <person name="Liu C."/>
            <person name="Sun Q."/>
        </authorList>
    </citation>
    <scope>NUCLEOTIDE SEQUENCE</scope>
    <source>
        <strain evidence="3">BX22</strain>
    </source>
</reference>
<dbReference type="AlphaFoldDB" id="A0A923L5J5"/>
<accession>A0A923L5J5</accession>
<comment type="caution">
    <text evidence="3">The sequence shown here is derived from an EMBL/GenBank/DDBJ whole genome shotgun (WGS) entry which is preliminary data.</text>
</comment>
<keyword evidence="1" id="KW-0472">Membrane</keyword>
<feature type="domain" description="2TM" evidence="2">
    <location>
        <begin position="112"/>
        <end position="174"/>
    </location>
</feature>
<gene>
    <name evidence="3" type="ORF">H8S33_08330</name>
</gene>
<protein>
    <submittedName>
        <fullName evidence="3">2TM domain-containing protein</fullName>
    </submittedName>
</protein>
<dbReference type="InterPro" id="IPR025698">
    <property type="entry name" value="2TM_dom"/>
</dbReference>
<dbReference type="Proteomes" id="UP000637359">
    <property type="component" value="Unassembled WGS sequence"/>
</dbReference>
<feature type="transmembrane region" description="Helical" evidence="1">
    <location>
        <begin position="121"/>
        <end position="139"/>
    </location>
</feature>